<accession>A0A0D1M7H0</accession>
<name>A0A0D1M7H0_9LACO</name>
<proteinExistence type="predicted"/>
<dbReference type="STRING" id="137591.AO080_03145"/>
<evidence type="ECO:0000313" key="3">
    <source>
        <dbReference type="Proteomes" id="UP000032287"/>
    </source>
</evidence>
<dbReference type="InterPro" id="IPR007345">
    <property type="entry name" value="Polysacch_pyruvyl_Trfase"/>
</dbReference>
<gene>
    <name evidence="2" type="ORF">QX99_00259</name>
</gene>
<dbReference type="EMBL" id="JWHU01000001">
    <property type="protein sequence ID" value="KIU22750.1"/>
    <property type="molecule type" value="Genomic_DNA"/>
</dbReference>
<feature type="domain" description="Polysaccharide pyruvyl transferase" evidence="1">
    <location>
        <begin position="5"/>
        <end position="115"/>
    </location>
</feature>
<protein>
    <submittedName>
        <fullName evidence="2">Polysaccharide pyruvyl transferase</fullName>
    </submittedName>
</protein>
<keyword evidence="3" id="KW-1185">Reference proteome</keyword>
<reference evidence="2 3" key="1">
    <citation type="journal article" date="2015" name="Microbiology (Mosc.)">
        <title>Genomics of the Weissella cibaria species with an examination of its metabolic traits.</title>
        <authorList>
            <person name="Lynch K.M."/>
            <person name="Lucid A."/>
            <person name="Arendt E.K."/>
            <person name="Sleator R.D."/>
            <person name="Lucey B."/>
            <person name="Coffey A."/>
        </authorList>
    </citation>
    <scope>NUCLEOTIDE SEQUENCE [LARGE SCALE GENOMIC DNA]</scope>
    <source>
        <strain evidence="2 3">MG1</strain>
    </source>
</reference>
<sequence>MANMEVPVVLDPTMLLSRKEWFEIIDDVTIGTINESYVFEYFLGKKTANVRKKTKAMRRKIGKTIEFHNSKGKSRKNFHYGPLEFVKAISNAELVITDSYHAAVFSLIFGVPVIISERNDGNGKMNSRIDTLFKSAGIEKVSLEEFEDLKQVEYMKDFDIDKQMVESRKMSEAFLDEAFLNN</sequence>
<evidence type="ECO:0000313" key="2">
    <source>
        <dbReference type="EMBL" id="KIU22750.1"/>
    </source>
</evidence>
<dbReference type="PATRIC" id="fig|137591.25.peg.255"/>
<dbReference type="AlphaFoldDB" id="A0A0D1M7H0"/>
<dbReference type="GO" id="GO:0016740">
    <property type="term" value="F:transferase activity"/>
    <property type="evidence" value="ECO:0007669"/>
    <property type="project" value="UniProtKB-KW"/>
</dbReference>
<keyword evidence="2" id="KW-0808">Transferase</keyword>
<evidence type="ECO:0000259" key="1">
    <source>
        <dbReference type="Pfam" id="PF04230"/>
    </source>
</evidence>
<dbReference type="Pfam" id="PF04230">
    <property type="entry name" value="PS_pyruv_trans"/>
    <property type="match status" value="1"/>
</dbReference>
<comment type="caution">
    <text evidence="2">The sequence shown here is derived from an EMBL/GenBank/DDBJ whole genome shotgun (WGS) entry which is preliminary data.</text>
</comment>
<dbReference type="Proteomes" id="UP000032287">
    <property type="component" value="Unassembled WGS sequence"/>
</dbReference>
<organism evidence="2 3">
    <name type="scientific">Weissella cibaria</name>
    <dbReference type="NCBI Taxonomy" id="137591"/>
    <lineage>
        <taxon>Bacteria</taxon>
        <taxon>Bacillati</taxon>
        <taxon>Bacillota</taxon>
        <taxon>Bacilli</taxon>
        <taxon>Lactobacillales</taxon>
        <taxon>Lactobacillaceae</taxon>
        <taxon>Weissella</taxon>
    </lineage>
</organism>